<evidence type="ECO:0008006" key="9">
    <source>
        <dbReference type="Google" id="ProtNLM"/>
    </source>
</evidence>
<reference evidence="7 8" key="1">
    <citation type="journal article" date="2023" name="Commun. Biol.">
        <title>Genome analysis of Parmales, the sister group of diatoms, reveals the evolutionary specialization of diatoms from phago-mixotrophs to photoautotrophs.</title>
        <authorList>
            <person name="Ban H."/>
            <person name="Sato S."/>
            <person name="Yoshikawa S."/>
            <person name="Yamada K."/>
            <person name="Nakamura Y."/>
            <person name="Ichinomiya M."/>
            <person name="Sato N."/>
            <person name="Blanc-Mathieu R."/>
            <person name="Endo H."/>
            <person name="Kuwata A."/>
            <person name="Ogata H."/>
        </authorList>
    </citation>
    <scope>NUCLEOTIDE SEQUENCE [LARGE SCALE GENOMIC DNA]</scope>
</reference>
<feature type="transmembrane region" description="Helical" evidence="6">
    <location>
        <begin position="247"/>
        <end position="270"/>
    </location>
</feature>
<gene>
    <name evidence="7" type="ORF">TeGR_g4860</name>
</gene>
<dbReference type="InterPro" id="IPR037185">
    <property type="entry name" value="EmrE-like"/>
</dbReference>
<proteinExistence type="predicted"/>
<dbReference type="PANTHER" id="PTHR12570:SF9">
    <property type="entry name" value="MAGNESIUM TRANSPORTER NIPA8-RELATED"/>
    <property type="match status" value="1"/>
</dbReference>
<feature type="compositionally biased region" description="Basic and acidic residues" evidence="5">
    <location>
        <begin position="361"/>
        <end position="372"/>
    </location>
</feature>
<dbReference type="PANTHER" id="PTHR12570">
    <property type="match status" value="1"/>
</dbReference>
<keyword evidence="4 6" id="KW-0472">Membrane</keyword>
<keyword evidence="2 6" id="KW-0812">Transmembrane</keyword>
<dbReference type="EMBL" id="BRYB01000046">
    <property type="protein sequence ID" value="GMI21302.1"/>
    <property type="molecule type" value="Genomic_DNA"/>
</dbReference>
<feature type="transmembrane region" description="Helical" evidence="6">
    <location>
        <begin position="145"/>
        <end position="165"/>
    </location>
</feature>
<feature type="compositionally biased region" description="Polar residues" evidence="5">
    <location>
        <begin position="343"/>
        <end position="353"/>
    </location>
</feature>
<name>A0ABQ6M7W2_9STRA</name>
<comment type="caution">
    <text evidence="7">The sequence shown here is derived from an EMBL/GenBank/DDBJ whole genome shotgun (WGS) entry which is preliminary data.</text>
</comment>
<organism evidence="7 8">
    <name type="scientific">Tetraparma gracilis</name>
    <dbReference type="NCBI Taxonomy" id="2962635"/>
    <lineage>
        <taxon>Eukaryota</taxon>
        <taxon>Sar</taxon>
        <taxon>Stramenopiles</taxon>
        <taxon>Ochrophyta</taxon>
        <taxon>Bolidophyceae</taxon>
        <taxon>Parmales</taxon>
        <taxon>Triparmaceae</taxon>
        <taxon>Tetraparma</taxon>
    </lineage>
</organism>
<evidence type="ECO:0000256" key="1">
    <source>
        <dbReference type="ARBA" id="ARBA00004141"/>
    </source>
</evidence>
<evidence type="ECO:0000256" key="5">
    <source>
        <dbReference type="SAM" id="MobiDB-lite"/>
    </source>
</evidence>
<evidence type="ECO:0000313" key="8">
    <source>
        <dbReference type="Proteomes" id="UP001165060"/>
    </source>
</evidence>
<evidence type="ECO:0000256" key="2">
    <source>
        <dbReference type="ARBA" id="ARBA00022692"/>
    </source>
</evidence>
<accession>A0ABQ6M7W2</accession>
<dbReference type="Proteomes" id="UP001165060">
    <property type="component" value="Unassembled WGS sequence"/>
</dbReference>
<feature type="transmembrane region" description="Helical" evidence="6">
    <location>
        <begin position="221"/>
        <end position="238"/>
    </location>
</feature>
<comment type="subcellular location">
    <subcellularLocation>
        <location evidence="1">Membrane</location>
        <topology evidence="1">Multi-pass membrane protein</topology>
    </subcellularLocation>
</comment>
<sequence>MAQDLPEHEVQWSWALGLVLGLLGSLTGSLNKIFWKIGHNMDARGQPSWKWHCAGFAALVLNPPLDMLSLYFAPQTLFSATAGSGTIFQFVLAVFLLKEVPTKLDVVGSALVVIGCTGLAVSERGVKDPADTFESLMRRYRSPDFVVYVVLASAFIVTLSVVCFCSPCASKMKGSRVFAEVRKFSFGALGGSIGGLYFLLKSALILVGLGDGDIWVRPETYLVIVFAVVSTAGGVTVLNRGLKEYDALFIAPMYQVFLLVMGMISGAVFFDELKQLTLTERVLFWISGVIMLFGIVCCMLSDRPARELGGGAGLAHADALGEAVEEGLQKLSPSKPNDGHSISYGTSGVQSPVSKIGLNSKGEKMTREDAAL</sequence>
<feature type="transmembrane region" description="Helical" evidence="6">
    <location>
        <begin position="78"/>
        <end position="97"/>
    </location>
</feature>
<dbReference type="Pfam" id="PF05653">
    <property type="entry name" value="Mg_trans_NIPA"/>
    <property type="match status" value="1"/>
</dbReference>
<feature type="transmembrane region" description="Helical" evidence="6">
    <location>
        <begin position="104"/>
        <end position="122"/>
    </location>
</feature>
<keyword evidence="8" id="KW-1185">Reference proteome</keyword>
<protein>
    <recommendedName>
        <fullName evidence="9">Magnesium transporter</fullName>
    </recommendedName>
</protein>
<dbReference type="InterPro" id="IPR008521">
    <property type="entry name" value="Mg_trans_NIPA"/>
</dbReference>
<dbReference type="SUPFAM" id="SSF103481">
    <property type="entry name" value="Multidrug resistance efflux transporter EmrE"/>
    <property type="match status" value="1"/>
</dbReference>
<evidence type="ECO:0000256" key="4">
    <source>
        <dbReference type="ARBA" id="ARBA00023136"/>
    </source>
</evidence>
<evidence type="ECO:0000256" key="6">
    <source>
        <dbReference type="SAM" id="Phobius"/>
    </source>
</evidence>
<feature type="region of interest" description="Disordered" evidence="5">
    <location>
        <begin position="330"/>
        <end position="372"/>
    </location>
</feature>
<evidence type="ECO:0000256" key="3">
    <source>
        <dbReference type="ARBA" id="ARBA00022989"/>
    </source>
</evidence>
<feature type="transmembrane region" description="Helical" evidence="6">
    <location>
        <begin position="282"/>
        <end position="300"/>
    </location>
</feature>
<keyword evidence="3 6" id="KW-1133">Transmembrane helix</keyword>
<feature type="transmembrane region" description="Helical" evidence="6">
    <location>
        <begin position="12"/>
        <end position="30"/>
    </location>
</feature>
<feature type="transmembrane region" description="Helical" evidence="6">
    <location>
        <begin position="186"/>
        <end position="209"/>
    </location>
</feature>
<evidence type="ECO:0000313" key="7">
    <source>
        <dbReference type="EMBL" id="GMI21302.1"/>
    </source>
</evidence>